<evidence type="ECO:0000313" key="21">
    <source>
        <dbReference type="Proteomes" id="UP000048948"/>
    </source>
</evidence>
<dbReference type="Proteomes" id="UP000038802">
    <property type="component" value="Unassembled WGS sequence"/>
</dbReference>
<dbReference type="EMBL" id="CGCX01000492">
    <property type="protein sequence ID" value="CFR77275.1"/>
    <property type="molecule type" value="Genomic_DNA"/>
</dbReference>
<dbReference type="EMBL" id="CNGE01000419">
    <property type="protein sequence ID" value="CKS71500.1"/>
    <property type="molecule type" value="Genomic_DNA"/>
</dbReference>
<dbReference type="Proteomes" id="UP000046947">
    <property type="component" value="Unassembled WGS sequence"/>
</dbReference>
<dbReference type="EMBL" id="CQQC01000173">
    <property type="protein sequence ID" value="CNU50800.1"/>
    <property type="molecule type" value="Genomic_DNA"/>
</dbReference>
<reference evidence="10" key="3">
    <citation type="submission" date="2015-03" db="EMBL/GenBank/DDBJ databases">
        <authorList>
            <person name="Murphy D."/>
        </authorList>
    </citation>
    <scope>NUCLEOTIDE SEQUENCE [LARGE SCALE GENOMIC DNA]</scope>
    <source>
        <strain evidence="10">K00500041</strain>
    </source>
</reference>
<reference evidence="12 25" key="6">
    <citation type="submission" date="2017-02" db="EMBL/GenBank/DDBJ databases">
        <title>Protein polymorphisms may explain contrasting epidemiological fitness of two variants of a multidrug-resistant Mycobacterium tuberculosis strain.</title>
        <authorList>
            <person name="Bigi M.M."/>
            <person name="Lopez B."/>
            <person name="Blanco F.C."/>
            <person name="Sasiain M.C."/>
            <person name="De La Barrera S."/>
            <person name="Ritacco V."/>
            <person name="Bigi F."/>
            <person name="Soria M.A."/>
        </authorList>
    </citation>
    <scope>NUCLEOTIDE SEQUENCE [LARGE SCALE GENOMIC DNA]</scope>
    <source>
        <strain evidence="12 25">6548</strain>
    </source>
</reference>
<dbReference type="EMBL" id="QTBD01000142">
    <property type="protein sequence ID" value="REQ52550.1"/>
    <property type="molecule type" value="Genomic_DNA"/>
</dbReference>
<dbReference type="CDD" id="cd07821">
    <property type="entry name" value="PYR_PYL_RCAR_like"/>
    <property type="match status" value="1"/>
</dbReference>
<evidence type="ECO:0000313" key="6">
    <source>
        <dbReference type="EMBL" id="CLW39993.1"/>
    </source>
</evidence>
<evidence type="ECO:0000313" key="13">
    <source>
        <dbReference type="EMBL" id="REQ52550.1"/>
    </source>
</evidence>
<protein>
    <submittedName>
        <fullName evidence="3">Cyclase/dehydrase</fullName>
    </submittedName>
    <submittedName>
        <fullName evidence="12">Polyketide cyclase / dehydrase and lipid transport</fullName>
    </submittedName>
    <submittedName>
        <fullName evidence="11">SRPBCC family protein</fullName>
    </submittedName>
</protein>
<dbReference type="EMBL" id="JAGIZI010000015">
    <property type="protein sequence ID" value="MBP0683688.1"/>
    <property type="molecule type" value="Genomic_DNA"/>
</dbReference>
<dbReference type="Pfam" id="PF10604">
    <property type="entry name" value="Polyketide_cyc2"/>
    <property type="match status" value="1"/>
</dbReference>
<dbReference type="SUPFAM" id="SSF55961">
    <property type="entry name" value="Bet v1-like"/>
    <property type="match status" value="1"/>
</dbReference>
<name>A0A045JAW8_MYCTX</name>
<reference evidence="15 16" key="2">
    <citation type="submission" date="2015-03" db="EMBL/GenBank/DDBJ databases">
        <authorList>
            <consortium name="Pathogen Informatics"/>
        </authorList>
    </citation>
    <scope>NUCLEOTIDE SEQUENCE [LARGE SCALE GENOMIC DNA]</scope>
    <source>
        <strain evidence="5 21">Bir 172</strain>
        <strain evidence="3 24">Bir 185</strain>
        <strain evidence="4 22">Bir 187</strain>
        <strain evidence="2 18">C09601061</strain>
        <strain evidence="7 16">D00501624</strain>
        <strain evidence="8 17">G09801536</strain>
        <strain evidence="1 19">H09601792</strain>
        <strain evidence="15">K00500041</strain>
        <strain evidence="9 20">P00601463</strain>
    </source>
</reference>
<dbReference type="EMBL" id="LR027516">
    <property type="protein sequence ID" value="VCU51362.1"/>
    <property type="molecule type" value="Genomic_DNA"/>
</dbReference>
<dbReference type="Proteomes" id="UP000049023">
    <property type="component" value="Unassembled WGS sequence"/>
</dbReference>
<evidence type="ECO:0000313" key="20">
    <source>
        <dbReference type="Proteomes" id="UP000048600"/>
    </source>
</evidence>
<evidence type="ECO:0000313" key="26">
    <source>
        <dbReference type="Proteomes" id="UP000256381"/>
    </source>
</evidence>
<evidence type="ECO:0000313" key="8">
    <source>
        <dbReference type="EMBL" id="COW07660.1"/>
    </source>
</evidence>
<evidence type="ECO:0000313" key="24">
    <source>
        <dbReference type="Proteomes" id="UP000050164"/>
    </source>
</evidence>
<evidence type="ECO:0000313" key="17">
    <source>
        <dbReference type="Proteomes" id="UP000045842"/>
    </source>
</evidence>
<evidence type="ECO:0000313" key="15">
    <source>
        <dbReference type="Proteomes" id="UP000038802"/>
    </source>
</evidence>
<accession>A0A045JAW8</accession>
<evidence type="ECO:0000313" key="28">
    <source>
        <dbReference type="Proteomes" id="UP000671119"/>
    </source>
</evidence>
<dbReference type="Proteomes" id="UP000300237">
    <property type="component" value="Chromosome"/>
</dbReference>
<reference evidence="14 27" key="8">
    <citation type="submission" date="2018-08" db="EMBL/GenBank/DDBJ databases">
        <authorList>
            <person name="Fokvardsen B D."/>
            <person name="Norman A."/>
        </authorList>
    </citation>
    <scope>NUCLEOTIDE SEQUENCE [LARGE SCALE GENOMIC DNA]</scope>
    <source>
        <strain evidence="14 27">DKC2</strain>
    </source>
</reference>
<evidence type="ECO:0000313" key="16">
    <source>
        <dbReference type="Proteomes" id="UP000039217"/>
    </source>
</evidence>
<dbReference type="InterPro" id="IPR019587">
    <property type="entry name" value="Polyketide_cyclase/dehydratase"/>
</dbReference>
<evidence type="ECO:0000313" key="7">
    <source>
        <dbReference type="EMBL" id="CNU50800.1"/>
    </source>
</evidence>
<dbReference type="EMBL" id="CSAD01000500">
    <property type="protein sequence ID" value="COW07660.1"/>
    <property type="molecule type" value="Genomic_DNA"/>
</dbReference>
<dbReference type="EMBL" id="LWDQ01000001">
    <property type="protein sequence ID" value="OMH61020.1"/>
    <property type="molecule type" value="Genomic_DNA"/>
</dbReference>
<dbReference type="STRING" id="115862.BBG46_16045"/>
<reference evidence="12 25" key="4">
    <citation type="submission" date="2016-04" db="EMBL/GenBank/DDBJ databases">
        <authorList>
            <person name="Bigi M."/>
            <person name="Bigi F."/>
            <person name="Soria M.A."/>
        </authorList>
    </citation>
    <scope>NUCLEOTIDE SEQUENCE [LARGE SCALE GENOMIC DNA]</scope>
    <source>
        <strain evidence="12 25">6548</strain>
    </source>
</reference>
<evidence type="ECO:0000313" key="5">
    <source>
        <dbReference type="EMBL" id="CKS71500.1"/>
    </source>
</evidence>
<dbReference type="EMBL" id="CHKL01000144">
    <property type="protein sequence ID" value="COW13793.1"/>
    <property type="molecule type" value="Genomic_DNA"/>
</dbReference>
<evidence type="ECO:0000313" key="25">
    <source>
        <dbReference type="Proteomes" id="UP000189452"/>
    </source>
</evidence>
<evidence type="ECO:0000313" key="12">
    <source>
        <dbReference type="EMBL" id="OMH61020.1"/>
    </source>
</evidence>
<evidence type="ECO:0000313" key="19">
    <source>
        <dbReference type="Proteomes" id="UP000046947"/>
    </source>
</evidence>
<dbReference type="EMBL" id="CNFU01000415">
    <property type="protein sequence ID" value="CKR78359.1"/>
    <property type="molecule type" value="Genomic_DNA"/>
</dbReference>
<dbReference type="EMBL" id="CNFT01000328">
    <property type="protein sequence ID" value="CKR53892.1"/>
    <property type="molecule type" value="Genomic_DNA"/>
</dbReference>
<dbReference type="Proteomes" id="UP000048948">
    <property type="component" value="Unassembled WGS sequence"/>
</dbReference>
<dbReference type="EMBL" id="COPH01000018">
    <property type="protein sequence ID" value="CLW39993.1"/>
    <property type="molecule type" value="Genomic_DNA"/>
</dbReference>
<dbReference type="AlphaFoldDB" id="A0A045JAW8"/>
<dbReference type="GeneID" id="45427072"/>
<evidence type="ECO:0000313" key="2">
    <source>
        <dbReference type="EMBL" id="CFR77275.1"/>
    </source>
</evidence>
<dbReference type="OMA" id="AEPQAIW"/>
<evidence type="ECO:0000313" key="18">
    <source>
        <dbReference type="Proteomes" id="UP000046680"/>
    </source>
</evidence>
<dbReference type="Proteomes" id="UP000046680">
    <property type="component" value="Unassembled WGS sequence"/>
</dbReference>
<reference evidence="13 26" key="5">
    <citation type="journal article" date="2017" name="N. Engl. J. Med.">
        <title>Transmission of Extensively Drug-Resistant Tuberculosis in South Africa.</title>
        <authorList>
            <person name="Shah N.S."/>
            <person name="Auld S.C."/>
            <person name="Brust J.C."/>
            <person name="Mathema B."/>
            <person name="Ismail N."/>
            <person name="Moodley P."/>
            <person name="Mlisana K."/>
            <person name="Allana S."/>
            <person name="Campbell A."/>
            <person name="Mthiyane T."/>
            <person name="Morris N."/>
            <person name="Mpangase P."/>
            <person name="van der Meulen H."/>
            <person name="Omar S.V."/>
            <person name="Brown T.S."/>
            <person name="Narechania A."/>
            <person name="Shaskina E."/>
            <person name="Kapwata T."/>
            <person name="Kreiswirth B."/>
            <person name="Gandhi N.R."/>
        </authorList>
    </citation>
    <scope>NUCLEOTIDE SEQUENCE [LARGE SCALE GENOMIC DNA]</scope>
    <source>
        <strain evidence="13 26">32301_S10</strain>
    </source>
</reference>
<dbReference type="Proteomes" id="UP000671119">
    <property type="component" value="Unassembled WGS sequence"/>
</dbReference>
<evidence type="ECO:0000313" key="3">
    <source>
        <dbReference type="EMBL" id="CKR53892.1"/>
    </source>
</evidence>
<dbReference type="Proteomes" id="UP000050139">
    <property type="component" value="Unassembled WGS sequence"/>
</dbReference>
<dbReference type="Proteomes" id="UP000039217">
    <property type="component" value="Unassembled WGS sequence"/>
</dbReference>
<dbReference type="PATRIC" id="fig|1773.211.peg.266"/>
<dbReference type="EMBL" id="CFOH01000107">
    <property type="protein sequence ID" value="CFE48071.1"/>
    <property type="molecule type" value="Genomic_DNA"/>
</dbReference>
<dbReference type="Proteomes" id="UP000256381">
    <property type="component" value="Unassembled WGS sequence"/>
</dbReference>
<dbReference type="InterPro" id="IPR023393">
    <property type="entry name" value="START-like_dom_sf"/>
</dbReference>
<dbReference type="SMR" id="A0A045JAW8"/>
<evidence type="ECO:0000313" key="4">
    <source>
        <dbReference type="EMBL" id="CKR78359.1"/>
    </source>
</evidence>
<dbReference type="Proteomes" id="UP000045842">
    <property type="component" value="Unassembled WGS sequence"/>
</dbReference>
<dbReference type="EMBL" id="CSAE01000447">
    <property type="protein sequence ID" value="COW31087.1"/>
    <property type="molecule type" value="Genomic_DNA"/>
</dbReference>
<dbReference type="RefSeq" id="WP_003416053.1">
    <property type="nucleotide sequence ID" value="NZ_AP017901.1"/>
</dbReference>
<evidence type="ECO:0000313" key="27">
    <source>
        <dbReference type="Proteomes" id="UP000300237"/>
    </source>
</evidence>
<dbReference type="Proteomes" id="UP000050164">
    <property type="component" value="Unassembled WGS sequence"/>
</dbReference>
<evidence type="ECO:0000313" key="11">
    <source>
        <dbReference type="EMBL" id="MBP0683688.1"/>
    </source>
</evidence>
<evidence type="ECO:0000313" key="9">
    <source>
        <dbReference type="EMBL" id="COW13793.1"/>
    </source>
</evidence>
<reference evidence="13" key="7">
    <citation type="submission" date="2018-07" db="EMBL/GenBank/DDBJ databases">
        <authorList>
            <person name="Shah S."/>
            <person name="Brown T."/>
            <person name="Auld S."/>
            <person name="Bratton K."/>
            <person name="Narechania A."/>
            <person name="Mathema B."/>
            <person name="Gandhi N."/>
        </authorList>
    </citation>
    <scope>NUCLEOTIDE SEQUENCE</scope>
    <source>
        <strain evidence="13">32301_S10</strain>
    </source>
</reference>
<evidence type="ECO:0000313" key="14">
    <source>
        <dbReference type="EMBL" id="VCU51362.1"/>
    </source>
</evidence>
<organism evidence="3 24">
    <name type="scientific">Mycobacterium tuberculosis</name>
    <dbReference type="NCBI Taxonomy" id="1773"/>
    <lineage>
        <taxon>Bacteria</taxon>
        <taxon>Bacillati</taxon>
        <taxon>Actinomycetota</taxon>
        <taxon>Actinomycetes</taxon>
        <taxon>Mycobacteriales</taxon>
        <taxon>Mycobacteriaceae</taxon>
        <taxon>Mycobacterium</taxon>
        <taxon>Mycobacterium tuberculosis complex</taxon>
    </lineage>
</organism>
<gene>
    <name evidence="12" type="ORF">A4S10_03208</name>
    <name evidence="14" type="ORF">DKC2_3267</name>
    <name evidence="13" type="ORF">DSJ38_10125</name>
    <name evidence="2" type="ORF">ERS007657_01553</name>
    <name evidence="7" type="ORF">ERS007661_00780</name>
    <name evidence="8" type="ORF">ERS007679_03059</name>
    <name evidence="1" type="ORF">ERS007688_00961</name>
    <name evidence="10" type="ORF">ERS007703_03353</name>
    <name evidence="9" type="ORF">ERS007741_01600</name>
    <name evidence="5" type="ORF">ERS027646_02341</name>
    <name evidence="3" type="ORF">ERS027659_01664</name>
    <name evidence="4" type="ORF">ERS027661_02094</name>
    <name evidence="6" type="ORF">ERS094118_02486</name>
    <name evidence="11" type="ORF">J8J21_11225</name>
</gene>
<dbReference type="Proteomes" id="UP000189452">
    <property type="component" value="Chromosome"/>
</dbReference>
<dbReference type="Gene3D" id="3.30.530.20">
    <property type="match status" value="1"/>
</dbReference>
<reference evidence="11 28" key="9">
    <citation type="submission" date="2021-03" db="EMBL/GenBank/DDBJ databases">
        <title>Whole Genome Sequencing of Mycobacterium tuberculosis clinical isolates from Arunachal Pradesh, India.</title>
        <authorList>
            <person name="Singh S."/>
            <person name="Mudliar S.R."/>
            <person name="Kulsum U."/>
            <person name="Rufai S.B."/>
            <person name="Singh P.K."/>
            <person name="Umpo M."/>
            <person name="Nyori M."/>
        </authorList>
    </citation>
    <scope>NUCLEOTIDE SEQUENCE [LARGE SCALE GENOMIC DNA]</scope>
    <source>
        <strain evidence="11 28">OMICS/BPL/0142/20/SP</strain>
    </source>
</reference>
<proteinExistence type="predicted"/>
<evidence type="ECO:0000313" key="22">
    <source>
        <dbReference type="Proteomes" id="UP000049023"/>
    </source>
</evidence>
<dbReference type="Proteomes" id="UP000048600">
    <property type="component" value="Unassembled WGS sequence"/>
</dbReference>
<sequence>MVLDGVVSDTRRSRTIAARQQTIWDVLADFGSLSSWVEGVDHSCVLNHGPDGGALGSTRRVQVGRNTLVERVIEFDPPTTLAYRIEGLPARLRKVTNRWTLRPADPVGAVTVVTLTSTIEIGGNPLARLAELVVGRAMAKRSNTMLAGLAQRLEDKHG</sequence>
<evidence type="ECO:0000313" key="10">
    <source>
        <dbReference type="EMBL" id="COW31087.1"/>
    </source>
</evidence>
<evidence type="ECO:0000313" key="23">
    <source>
        <dbReference type="Proteomes" id="UP000050139"/>
    </source>
</evidence>
<reference evidence="6 23" key="1">
    <citation type="submission" date="2015-03" db="EMBL/GenBank/DDBJ databases">
        <authorList>
            <consortium name="Pathogen Informatics"/>
            <person name="Murphy D."/>
        </authorList>
    </citation>
    <scope>NUCLEOTIDE SEQUENCE [LARGE SCALE GENOMIC DNA]</scope>
    <source>
        <strain evidence="6 23">0268S</strain>
    </source>
</reference>
<evidence type="ECO:0000313" key="1">
    <source>
        <dbReference type="EMBL" id="CFE48071.1"/>
    </source>
</evidence>